<feature type="domain" description="HTH araC/xylS-type" evidence="9">
    <location>
        <begin position="422"/>
        <end position="520"/>
    </location>
</feature>
<dbReference type="PANTHER" id="PTHR42713">
    <property type="entry name" value="HISTIDINE KINASE-RELATED"/>
    <property type="match status" value="1"/>
</dbReference>
<evidence type="ECO:0000259" key="9">
    <source>
        <dbReference type="PROSITE" id="PS01124"/>
    </source>
</evidence>
<dbReference type="RefSeq" id="WP_108993589.1">
    <property type="nucleotide sequence ID" value="NZ_BDQX01000171.1"/>
</dbReference>
<evidence type="ECO:0000256" key="2">
    <source>
        <dbReference type="ARBA" id="ARBA00022490"/>
    </source>
</evidence>
<dbReference type="PANTHER" id="PTHR42713:SF3">
    <property type="entry name" value="TRANSCRIPTIONAL REGULATORY PROTEIN HPTR"/>
    <property type="match status" value="1"/>
</dbReference>
<dbReference type="InterPro" id="IPR018060">
    <property type="entry name" value="HTH_AraC"/>
</dbReference>
<dbReference type="EMBL" id="BDQX01000171">
    <property type="protein sequence ID" value="GBG08695.1"/>
    <property type="molecule type" value="Genomic_DNA"/>
</dbReference>
<dbReference type="SMART" id="SM00342">
    <property type="entry name" value="HTH_ARAC"/>
    <property type="match status" value="1"/>
</dbReference>
<gene>
    <name evidence="11" type="ORF">PAT3040_03287</name>
</gene>
<dbReference type="PRINTS" id="PR00032">
    <property type="entry name" value="HTHARAC"/>
</dbReference>
<name>A0A2R5ERD3_9BACL</name>
<feature type="modified residue" description="4-aspartylphosphate" evidence="8">
    <location>
        <position position="55"/>
    </location>
</feature>
<dbReference type="CDD" id="cd17536">
    <property type="entry name" value="REC_YesN-like"/>
    <property type="match status" value="1"/>
</dbReference>
<keyword evidence="2" id="KW-0963">Cytoplasm</keyword>
<dbReference type="GO" id="GO:0005737">
    <property type="term" value="C:cytoplasm"/>
    <property type="evidence" value="ECO:0007669"/>
    <property type="project" value="UniProtKB-SubCell"/>
</dbReference>
<keyword evidence="4" id="KW-0902">Two-component regulatory system</keyword>
<evidence type="ECO:0000256" key="6">
    <source>
        <dbReference type="ARBA" id="ARBA00023125"/>
    </source>
</evidence>
<evidence type="ECO:0000313" key="11">
    <source>
        <dbReference type="EMBL" id="GBG08695.1"/>
    </source>
</evidence>
<dbReference type="InterPro" id="IPR001789">
    <property type="entry name" value="Sig_transdc_resp-reg_receiver"/>
</dbReference>
<evidence type="ECO:0000256" key="4">
    <source>
        <dbReference type="ARBA" id="ARBA00023012"/>
    </source>
</evidence>
<evidence type="ECO:0000259" key="10">
    <source>
        <dbReference type="PROSITE" id="PS50110"/>
    </source>
</evidence>
<dbReference type="InterPro" id="IPR011006">
    <property type="entry name" value="CheY-like_superfamily"/>
</dbReference>
<dbReference type="Gene3D" id="1.10.10.60">
    <property type="entry name" value="Homeodomain-like"/>
    <property type="match status" value="2"/>
</dbReference>
<dbReference type="Gene3D" id="3.40.50.2300">
    <property type="match status" value="1"/>
</dbReference>
<protein>
    <submittedName>
        <fullName evidence="11">DNA-binding response regulator</fullName>
    </submittedName>
</protein>
<dbReference type="InterPro" id="IPR018062">
    <property type="entry name" value="HTH_AraC-typ_CS"/>
</dbReference>
<dbReference type="AlphaFoldDB" id="A0A2R5ERD3"/>
<dbReference type="Proteomes" id="UP000245202">
    <property type="component" value="Unassembled WGS sequence"/>
</dbReference>
<comment type="caution">
    <text evidence="11">The sequence shown here is derived from an EMBL/GenBank/DDBJ whole genome shotgun (WGS) entry which is preliminary data.</text>
</comment>
<keyword evidence="5" id="KW-0805">Transcription regulation</keyword>
<evidence type="ECO:0000256" key="3">
    <source>
        <dbReference type="ARBA" id="ARBA00022553"/>
    </source>
</evidence>
<dbReference type="Pfam" id="PF00072">
    <property type="entry name" value="Response_reg"/>
    <property type="match status" value="1"/>
</dbReference>
<evidence type="ECO:0000313" key="12">
    <source>
        <dbReference type="Proteomes" id="UP000245202"/>
    </source>
</evidence>
<keyword evidence="12" id="KW-1185">Reference proteome</keyword>
<dbReference type="SUPFAM" id="SSF52172">
    <property type="entry name" value="CheY-like"/>
    <property type="match status" value="1"/>
</dbReference>
<dbReference type="InterPro" id="IPR020449">
    <property type="entry name" value="Tscrpt_reg_AraC-type_HTH"/>
</dbReference>
<evidence type="ECO:0000256" key="5">
    <source>
        <dbReference type="ARBA" id="ARBA00023015"/>
    </source>
</evidence>
<keyword evidence="7" id="KW-0804">Transcription</keyword>
<dbReference type="PROSITE" id="PS50110">
    <property type="entry name" value="RESPONSE_REGULATORY"/>
    <property type="match status" value="1"/>
</dbReference>
<dbReference type="GO" id="GO:0000160">
    <property type="term" value="P:phosphorelay signal transduction system"/>
    <property type="evidence" value="ECO:0007669"/>
    <property type="project" value="UniProtKB-KW"/>
</dbReference>
<dbReference type="SUPFAM" id="SSF46689">
    <property type="entry name" value="Homeodomain-like"/>
    <property type="match status" value="2"/>
</dbReference>
<accession>A0A2R5ERD3</accession>
<dbReference type="PROSITE" id="PS01124">
    <property type="entry name" value="HTH_ARAC_FAMILY_2"/>
    <property type="match status" value="1"/>
</dbReference>
<dbReference type="PROSITE" id="PS00041">
    <property type="entry name" value="HTH_ARAC_FAMILY_1"/>
    <property type="match status" value="1"/>
</dbReference>
<dbReference type="GO" id="GO:0003700">
    <property type="term" value="F:DNA-binding transcription factor activity"/>
    <property type="evidence" value="ECO:0007669"/>
    <property type="project" value="InterPro"/>
</dbReference>
<comment type="subcellular location">
    <subcellularLocation>
        <location evidence="1">Cytoplasm</location>
    </subcellularLocation>
</comment>
<dbReference type="InterPro" id="IPR009057">
    <property type="entry name" value="Homeodomain-like_sf"/>
</dbReference>
<evidence type="ECO:0000256" key="1">
    <source>
        <dbReference type="ARBA" id="ARBA00004496"/>
    </source>
</evidence>
<evidence type="ECO:0000256" key="7">
    <source>
        <dbReference type="ARBA" id="ARBA00023163"/>
    </source>
</evidence>
<dbReference type="SMART" id="SM00448">
    <property type="entry name" value="REC"/>
    <property type="match status" value="1"/>
</dbReference>
<keyword evidence="3 8" id="KW-0597">Phosphoprotein</keyword>
<dbReference type="InterPro" id="IPR051552">
    <property type="entry name" value="HptR"/>
</dbReference>
<keyword evidence="6 11" id="KW-0238">DNA-binding</keyword>
<evidence type="ECO:0000256" key="8">
    <source>
        <dbReference type="PROSITE-ProRule" id="PRU00169"/>
    </source>
</evidence>
<dbReference type="Pfam" id="PF12833">
    <property type="entry name" value="HTH_18"/>
    <property type="match status" value="1"/>
</dbReference>
<reference evidence="11 12" key="1">
    <citation type="submission" date="2017-08" db="EMBL/GenBank/DDBJ databases">
        <title>Substantial Increase in Enzyme Production by Combined Drug-Resistance Mutations in Paenibacillus agaridevorans.</title>
        <authorList>
            <person name="Tanaka Y."/>
            <person name="Funane K."/>
            <person name="Hosaka T."/>
            <person name="Shiwa Y."/>
            <person name="Fujita N."/>
            <person name="Miyazaki T."/>
            <person name="Yoshikawa H."/>
            <person name="Murakami K."/>
            <person name="Kasahara K."/>
            <person name="Inaoka T."/>
            <person name="Hiraga Y."/>
            <person name="Ochi K."/>
        </authorList>
    </citation>
    <scope>NUCLEOTIDE SEQUENCE [LARGE SCALE GENOMIC DNA]</scope>
    <source>
        <strain evidence="11 12">T-3040</strain>
    </source>
</reference>
<feature type="domain" description="Response regulatory" evidence="10">
    <location>
        <begin position="3"/>
        <end position="120"/>
    </location>
</feature>
<organism evidence="11 12">
    <name type="scientific">Paenibacillus agaridevorans</name>
    <dbReference type="NCBI Taxonomy" id="171404"/>
    <lineage>
        <taxon>Bacteria</taxon>
        <taxon>Bacillati</taxon>
        <taxon>Bacillota</taxon>
        <taxon>Bacilli</taxon>
        <taxon>Bacillales</taxon>
        <taxon>Paenibacillaceae</taxon>
        <taxon>Paenibacillus</taxon>
    </lineage>
</organism>
<sequence>MYNVMIVDDEQEIRQGIRLKVDWEALGLRIAGEASNGKEALELLEQEPCDIVITDMNMPVMDGLSFLEACRRLDPGICLIVVTGYEDFQYAHAAVRHQARHYLLKPVARDELTDALVKVKTELDKEVEDARRAKDMEWQLSRYYKELRDGFLLQLARGGAEEPGGRLERAKRFGLEAWNEGAVWFVSAGLLERSEGEESRPARQFRLPFELLCRELAERREDAVLIFRDEHYPGLIHAIVRGDKGQAHAYMDELRGAVRSHLGFEPTIGIGEAVTGFAQWREGFSTALLSWHLSEGNGRQTDRPSEEPAFLPEEKLQLLHRVLKKGELETFGRLVMESLVEAQQYSRTMLVKTIFRLHLAIESFAEQAGAPFDGKDSLWLRPDVALQLRTPELAADHLRKLAGSVVDRLGERGEDAEISVIEASRAYIDENYMYELNLTSLAEKFNYNPSYFSELFKAKTGKTFIGYVSDVRMGHAAKLLTETSLGLWDISELTGFSNPSYFSSRFKRMYGLSPSEYRQRPSEKNDSELPKK</sequence>
<proteinExistence type="predicted"/>
<dbReference type="GO" id="GO:0043565">
    <property type="term" value="F:sequence-specific DNA binding"/>
    <property type="evidence" value="ECO:0007669"/>
    <property type="project" value="InterPro"/>
</dbReference>